<evidence type="ECO:0000313" key="2">
    <source>
        <dbReference type="Proteomes" id="UP000029078"/>
    </source>
</evidence>
<protein>
    <submittedName>
        <fullName evidence="1">Transposase</fullName>
    </submittedName>
</protein>
<dbReference type="AlphaFoldDB" id="A0A087D582"/>
<dbReference type="Proteomes" id="UP000029078">
    <property type="component" value="Unassembled WGS sequence"/>
</dbReference>
<organism evidence="1 2">
    <name type="scientific">Bifidobacterium ruminantium</name>
    <dbReference type="NCBI Taxonomy" id="78346"/>
    <lineage>
        <taxon>Bacteria</taxon>
        <taxon>Bacillati</taxon>
        <taxon>Actinomycetota</taxon>
        <taxon>Actinomycetes</taxon>
        <taxon>Bifidobacteriales</taxon>
        <taxon>Bifidobacteriaceae</taxon>
        <taxon>Bifidobacterium</taxon>
    </lineage>
</organism>
<accession>A0A087D582</accession>
<sequence>VRRKLFVPKPSVWSLENFNLFVFNVM</sequence>
<dbReference type="EMBL" id="JGZL01000002">
    <property type="protein sequence ID" value="KFI90682.1"/>
    <property type="molecule type" value="Genomic_DNA"/>
</dbReference>
<keyword evidence="2" id="KW-1185">Reference proteome</keyword>
<proteinExistence type="predicted"/>
<reference evidence="1 2" key="1">
    <citation type="submission" date="2014-03" db="EMBL/GenBank/DDBJ databases">
        <title>Genomics of Bifidobacteria.</title>
        <authorList>
            <person name="Ventura M."/>
            <person name="Milani C."/>
            <person name="Lugli G.A."/>
        </authorList>
    </citation>
    <scope>NUCLEOTIDE SEQUENCE [LARGE SCALE GENOMIC DNA]</scope>
    <source>
        <strain evidence="1 2">LMG 21811</strain>
    </source>
</reference>
<name>A0A087D582_BIFRU</name>
<feature type="non-terminal residue" evidence="1">
    <location>
        <position position="1"/>
    </location>
</feature>
<evidence type="ECO:0000313" key="1">
    <source>
        <dbReference type="EMBL" id="KFI90682.1"/>
    </source>
</evidence>
<gene>
    <name evidence="1" type="ORF">BRUM_0082</name>
</gene>
<comment type="caution">
    <text evidence="1">The sequence shown here is derived from an EMBL/GenBank/DDBJ whole genome shotgun (WGS) entry which is preliminary data.</text>
</comment>